<keyword evidence="3" id="KW-1185">Reference proteome</keyword>
<accession>A0A4Z2IN87</accession>
<evidence type="ECO:0000313" key="2">
    <source>
        <dbReference type="EMBL" id="TNN79251.1"/>
    </source>
</evidence>
<dbReference type="Proteomes" id="UP000314294">
    <property type="component" value="Unassembled WGS sequence"/>
</dbReference>
<protein>
    <submittedName>
        <fullName evidence="2">Uncharacterized protein</fullName>
    </submittedName>
</protein>
<comment type="caution">
    <text evidence="2">The sequence shown here is derived from an EMBL/GenBank/DDBJ whole genome shotgun (WGS) entry which is preliminary data.</text>
</comment>
<sequence length="85" mass="8438">MEAIPPNEGFEGSGNQGGCLSPGGCSAGGGGGGGGSRLEASLLLDKGQDVDPQRQGSRMTAEVVYIPAPNDPACEEAKAKAFQMG</sequence>
<feature type="compositionally biased region" description="Gly residues" evidence="1">
    <location>
        <begin position="11"/>
        <end position="36"/>
    </location>
</feature>
<evidence type="ECO:0000256" key="1">
    <source>
        <dbReference type="SAM" id="MobiDB-lite"/>
    </source>
</evidence>
<organism evidence="2 3">
    <name type="scientific">Liparis tanakae</name>
    <name type="common">Tanaka's snailfish</name>
    <dbReference type="NCBI Taxonomy" id="230148"/>
    <lineage>
        <taxon>Eukaryota</taxon>
        <taxon>Metazoa</taxon>
        <taxon>Chordata</taxon>
        <taxon>Craniata</taxon>
        <taxon>Vertebrata</taxon>
        <taxon>Euteleostomi</taxon>
        <taxon>Actinopterygii</taxon>
        <taxon>Neopterygii</taxon>
        <taxon>Teleostei</taxon>
        <taxon>Neoteleostei</taxon>
        <taxon>Acanthomorphata</taxon>
        <taxon>Eupercaria</taxon>
        <taxon>Perciformes</taxon>
        <taxon>Cottioidei</taxon>
        <taxon>Cottales</taxon>
        <taxon>Liparidae</taxon>
        <taxon>Liparis</taxon>
    </lineage>
</organism>
<evidence type="ECO:0000313" key="3">
    <source>
        <dbReference type="Proteomes" id="UP000314294"/>
    </source>
</evidence>
<gene>
    <name evidence="2" type="ORF">EYF80_010496</name>
</gene>
<reference evidence="2 3" key="1">
    <citation type="submission" date="2019-03" db="EMBL/GenBank/DDBJ databases">
        <title>First draft genome of Liparis tanakae, snailfish: a comprehensive survey of snailfish specific genes.</title>
        <authorList>
            <person name="Kim W."/>
            <person name="Song I."/>
            <person name="Jeong J.-H."/>
            <person name="Kim D."/>
            <person name="Kim S."/>
            <person name="Ryu S."/>
            <person name="Song J.Y."/>
            <person name="Lee S.K."/>
        </authorList>
    </citation>
    <scope>NUCLEOTIDE SEQUENCE [LARGE SCALE GENOMIC DNA]</scope>
    <source>
        <tissue evidence="2">Muscle</tissue>
    </source>
</reference>
<dbReference type="EMBL" id="SRLO01000066">
    <property type="protein sequence ID" value="TNN79251.1"/>
    <property type="molecule type" value="Genomic_DNA"/>
</dbReference>
<dbReference type="AlphaFoldDB" id="A0A4Z2IN87"/>
<proteinExistence type="predicted"/>
<feature type="region of interest" description="Disordered" evidence="1">
    <location>
        <begin position="1"/>
        <end position="58"/>
    </location>
</feature>
<name>A0A4Z2IN87_9TELE</name>